<reference evidence="3" key="1">
    <citation type="submission" date="2016-03" db="EMBL/GenBank/DDBJ databases">
        <authorList>
            <person name="Guldener U."/>
        </authorList>
    </citation>
    <scope>NUCLEOTIDE SEQUENCE [LARGE SCALE GENOMIC DNA]</scope>
    <source>
        <strain evidence="3">04CH-RAC-A.6.1</strain>
    </source>
</reference>
<feature type="domain" description="Alpha/beta hydrolase fold-3" evidence="1">
    <location>
        <begin position="12"/>
        <end position="81"/>
    </location>
</feature>
<dbReference type="AlphaFoldDB" id="A0A1E1LNF1"/>
<dbReference type="InterPro" id="IPR013094">
    <property type="entry name" value="AB_hydrolase_3"/>
</dbReference>
<dbReference type="OrthoDB" id="408631at2759"/>
<evidence type="ECO:0000259" key="1">
    <source>
        <dbReference type="Pfam" id="PF07859"/>
    </source>
</evidence>
<evidence type="ECO:0000313" key="3">
    <source>
        <dbReference type="Proteomes" id="UP000178912"/>
    </source>
</evidence>
<sequence>MSSHMQRTAILVPEFSASRALDDAMSAFSYITSARKASRLIVMGGSSGGQLAAHIADAVQNKAAEEEIAISASCIDAQTLLLQVVAHRYFQPEPILKT</sequence>
<dbReference type="Pfam" id="PF07859">
    <property type="entry name" value="Abhydrolase_3"/>
    <property type="match status" value="1"/>
</dbReference>
<keyword evidence="3" id="KW-1185">Reference proteome</keyword>
<dbReference type="EMBL" id="FJUX01000152">
    <property type="protein sequence ID" value="CZT12037.1"/>
    <property type="molecule type" value="Genomic_DNA"/>
</dbReference>
<protein>
    <recommendedName>
        <fullName evidence="1">Alpha/beta hydrolase fold-3 domain-containing protein</fullName>
    </recommendedName>
</protein>
<dbReference type="Gene3D" id="3.40.50.1820">
    <property type="entry name" value="alpha/beta hydrolase"/>
    <property type="match status" value="1"/>
</dbReference>
<gene>
    <name evidence="2" type="ORF">RAG0_16019</name>
</gene>
<evidence type="ECO:0000313" key="2">
    <source>
        <dbReference type="EMBL" id="CZT12037.1"/>
    </source>
</evidence>
<organism evidence="2 3">
    <name type="scientific">Rhynchosporium agropyri</name>
    <dbReference type="NCBI Taxonomy" id="914238"/>
    <lineage>
        <taxon>Eukaryota</taxon>
        <taxon>Fungi</taxon>
        <taxon>Dikarya</taxon>
        <taxon>Ascomycota</taxon>
        <taxon>Pezizomycotina</taxon>
        <taxon>Leotiomycetes</taxon>
        <taxon>Helotiales</taxon>
        <taxon>Ploettnerulaceae</taxon>
        <taxon>Rhynchosporium</taxon>
    </lineage>
</organism>
<name>A0A1E1LNF1_9HELO</name>
<dbReference type="Proteomes" id="UP000178912">
    <property type="component" value="Unassembled WGS sequence"/>
</dbReference>
<accession>A0A1E1LNF1</accession>
<dbReference type="InterPro" id="IPR029058">
    <property type="entry name" value="AB_hydrolase_fold"/>
</dbReference>
<dbReference type="GO" id="GO:0016787">
    <property type="term" value="F:hydrolase activity"/>
    <property type="evidence" value="ECO:0007669"/>
    <property type="project" value="InterPro"/>
</dbReference>
<dbReference type="SUPFAM" id="SSF53474">
    <property type="entry name" value="alpha/beta-Hydrolases"/>
    <property type="match status" value="1"/>
</dbReference>
<proteinExistence type="predicted"/>